<evidence type="ECO:0000313" key="2">
    <source>
        <dbReference type="Proteomes" id="UP001303046"/>
    </source>
</evidence>
<organism evidence="1 2">
    <name type="scientific">Necator americanus</name>
    <name type="common">Human hookworm</name>
    <dbReference type="NCBI Taxonomy" id="51031"/>
    <lineage>
        <taxon>Eukaryota</taxon>
        <taxon>Metazoa</taxon>
        <taxon>Ecdysozoa</taxon>
        <taxon>Nematoda</taxon>
        <taxon>Chromadorea</taxon>
        <taxon>Rhabditida</taxon>
        <taxon>Rhabditina</taxon>
        <taxon>Rhabditomorpha</taxon>
        <taxon>Strongyloidea</taxon>
        <taxon>Ancylostomatidae</taxon>
        <taxon>Bunostominae</taxon>
        <taxon>Necator</taxon>
    </lineage>
</organism>
<reference evidence="1 2" key="1">
    <citation type="submission" date="2023-08" db="EMBL/GenBank/DDBJ databases">
        <title>A Necator americanus chromosomal reference genome.</title>
        <authorList>
            <person name="Ilik V."/>
            <person name="Petrzelkova K.J."/>
            <person name="Pardy F."/>
            <person name="Fuh T."/>
            <person name="Niatou-Singa F.S."/>
            <person name="Gouil Q."/>
            <person name="Baker L."/>
            <person name="Ritchie M.E."/>
            <person name="Jex A.R."/>
            <person name="Gazzola D."/>
            <person name="Li H."/>
            <person name="Toshio Fujiwara R."/>
            <person name="Zhan B."/>
            <person name="Aroian R.V."/>
            <person name="Pafco B."/>
            <person name="Schwarz E.M."/>
        </authorList>
    </citation>
    <scope>NUCLEOTIDE SEQUENCE [LARGE SCALE GENOMIC DNA]</scope>
    <source>
        <strain evidence="1 2">Aroian</strain>
        <tissue evidence="1">Whole animal</tissue>
    </source>
</reference>
<dbReference type="EMBL" id="JAVFWL010000005">
    <property type="protein sequence ID" value="KAK6756967.1"/>
    <property type="molecule type" value="Genomic_DNA"/>
</dbReference>
<keyword evidence="2" id="KW-1185">Reference proteome</keyword>
<dbReference type="Proteomes" id="UP001303046">
    <property type="component" value="Unassembled WGS sequence"/>
</dbReference>
<comment type="caution">
    <text evidence="1">The sequence shown here is derived from an EMBL/GenBank/DDBJ whole genome shotgun (WGS) entry which is preliminary data.</text>
</comment>
<evidence type="ECO:0000313" key="1">
    <source>
        <dbReference type="EMBL" id="KAK6756967.1"/>
    </source>
</evidence>
<accession>A0ABR1E2Q6</accession>
<name>A0ABR1E2Q6_NECAM</name>
<proteinExistence type="predicted"/>
<protein>
    <submittedName>
        <fullName evidence="1">Uncharacterized protein</fullName>
    </submittedName>
</protein>
<gene>
    <name evidence="1" type="primary">Necator_chrV.g19829</name>
    <name evidence="1" type="ORF">RB195_015037</name>
</gene>
<sequence length="80" mass="8440">MGDASFGGCRRVTTGCCGGHSAARNRAVQLSTPIGLLQVHHAGVSFSTADKLQTAACDEGICRPWKPHSSLTQPLPLFFN</sequence>